<gene>
    <name evidence="2" type="ORF">GCM10009727_93550</name>
</gene>
<accession>A0ABP5MCZ1</accession>
<evidence type="ECO:0008006" key="4">
    <source>
        <dbReference type="Google" id="ProtNLM"/>
    </source>
</evidence>
<name>A0ABP5MCZ1_9ACTN</name>
<feature type="region of interest" description="Disordered" evidence="1">
    <location>
        <begin position="1"/>
        <end position="36"/>
    </location>
</feature>
<sequence>MPDPSPANTWPRLPHRFLPRPARPRPPGAPRARPVRYSVSREGIRAVGGFRRPERILTRTRPEWTRAWTLFARLEWAIATSRVERVRRRAHPLWR</sequence>
<keyword evidence="3" id="KW-1185">Reference proteome</keyword>
<evidence type="ECO:0000313" key="2">
    <source>
        <dbReference type="EMBL" id="GAA2169927.1"/>
    </source>
</evidence>
<comment type="caution">
    <text evidence="2">The sequence shown here is derived from an EMBL/GenBank/DDBJ whole genome shotgun (WGS) entry which is preliminary data.</text>
</comment>
<protein>
    <recommendedName>
        <fullName evidence="4">Transposase</fullName>
    </recommendedName>
</protein>
<dbReference type="Proteomes" id="UP001501020">
    <property type="component" value="Unassembled WGS sequence"/>
</dbReference>
<reference evidence="3" key="1">
    <citation type="journal article" date="2019" name="Int. J. Syst. Evol. Microbiol.">
        <title>The Global Catalogue of Microorganisms (GCM) 10K type strain sequencing project: providing services to taxonomists for standard genome sequencing and annotation.</title>
        <authorList>
            <consortium name="The Broad Institute Genomics Platform"/>
            <consortium name="The Broad Institute Genome Sequencing Center for Infectious Disease"/>
            <person name="Wu L."/>
            <person name="Ma J."/>
        </authorList>
    </citation>
    <scope>NUCLEOTIDE SEQUENCE [LARGE SCALE GENOMIC DNA]</scope>
    <source>
        <strain evidence="3">JCM 13850</strain>
    </source>
</reference>
<evidence type="ECO:0000256" key="1">
    <source>
        <dbReference type="SAM" id="MobiDB-lite"/>
    </source>
</evidence>
<dbReference type="EMBL" id="BAAAMR010000184">
    <property type="protein sequence ID" value="GAA2169927.1"/>
    <property type="molecule type" value="Genomic_DNA"/>
</dbReference>
<organism evidence="2 3">
    <name type="scientific">Actinomadura napierensis</name>
    <dbReference type="NCBI Taxonomy" id="267854"/>
    <lineage>
        <taxon>Bacteria</taxon>
        <taxon>Bacillati</taxon>
        <taxon>Actinomycetota</taxon>
        <taxon>Actinomycetes</taxon>
        <taxon>Streptosporangiales</taxon>
        <taxon>Thermomonosporaceae</taxon>
        <taxon>Actinomadura</taxon>
    </lineage>
</organism>
<dbReference type="RefSeq" id="WP_344284266.1">
    <property type="nucleotide sequence ID" value="NZ_BAAAMR010000184.1"/>
</dbReference>
<proteinExistence type="predicted"/>
<evidence type="ECO:0000313" key="3">
    <source>
        <dbReference type="Proteomes" id="UP001501020"/>
    </source>
</evidence>